<evidence type="ECO:0000313" key="1">
    <source>
        <dbReference type="EMBL" id="RWU09929.1"/>
    </source>
</evidence>
<dbReference type="EMBL" id="SAYW01000001">
    <property type="protein sequence ID" value="RWU09929.1"/>
    <property type="molecule type" value="Genomic_DNA"/>
</dbReference>
<keyword evidence="2" id="KW-1185">Reference proteome</keyword>
<proteinExistence type="predicted"/>
<dbReference type="AlphaFoldDB" id="A0A443Z0D5"/>
<dbReference type="Proteomes" id="UP000284120">
    <property type="component" value="Unassembled WGS sequence"/>
</dbReference>
<organism evidence="1 2">
    <name type="scientific">Pedobacter chitinilyticus</name>
    <dbReference type="NCBI Taxonomy" id="2233776"/>
    <lineage>
        <taxon>Bacteria</taxon>
        <taxon>Pseudomonadati</taxon>
        <taxon>Bacteroidota</taxon>
        <taxon>Sphingobacteriia</taxon>
        <taxon>Sphingobacteriales</taxon>
        <taxon>Sphingobacteriaceae</taxon>
        <taxon>Pedobacter</taxon>
    </lineage>
</organism>
<dbReference type="RefSeq" id="WP_128353266.1">
    <property type="nucleotide sequence ID" value="NZ_QMHN01000001.1"/>
</dbReference>
<sequence>MTAHIVHPVYNGIGTDSLINFKGKKYFVNWIEDYDESSKLIKFSIWKPLGYLEFSEKNIIHAQKFQKYYGLRDTLAYRKLNDDSVKLNGVVYTVKGKEKDRLYLVRSSQKDELYILEFKP</sequence>
<protein>
    <submittedName>
        <fullName evidence="1">Uncharacterized protein</fullName>
    </submittedName>
</protein>
<accession>A0A443Z0D5</accession>
<reference evidence="1 2" key="1">
    <citation type="submission" date="2018-06" db="EMBL/GenBank/DDBJ databases">
        <title>Pedobacter endophyticus sp. nov., an endophytic bacterium isolated from a leaf of Triticum aestivum.</title>
        <authorList>
            <person name="Zhang L."/>
        </authorList>
    </citation>
    <scope>NUCLEOTIDE SEQUENCE [LARGE SCALE GENOMIC DNA]</scope>
    <source>
        <strain evidence="1 2">CM134L-2</strain>
    </source>
</reference>
<dbReference type="OrthoDB" id="762400at2"/>
<gene>
    <name evidence="1" type="ORF">DPV69_00865</name>
</gene>
<comment type="caution">
    <text evidence="1">The sequence shown here is derived from an EMBL/GenBank/DDBJ whole genome shotgun (WGS) entry which is preliminary data.</text>
</comment>
<name>A0A443Z0D5_9SPHI</name>
<evidence type="ECO:0000313" key="2">
    <source>
        <dbReference type="Proteomes" id="UP000284120"/>
    </source>
</evidence>